<evidence type="ECO:0000313" key="2">
    <source>
        <dbReference type="Proteomes" id="UP000807353"/>
    </source>
</evidence>
<organism evidence="1 2">
    <name type="scientific">Collybia nuda</name>
    <dbReference type="NCBI Taxonomy" id="64659"/>
    <lineage>
        <taxon>Eukaryota</taxon>
        <taxon>Fungi</taxon>
        <taxon>Dikarya</taxon>
        <taxon>Basidiomycota</taxon>
        <taxon>Agaricomycotina</taxon>
        <taxon>Agaricomycetes</taxon>
        <taxon>Agaricomycetidae</taxon>
        <taxon>Agaricales</taxon>
        <taxon>Tricholomatineae</taxon>
        <taxon>Clitocybaceae</taxon>
        <taxon>Collybia</taxon>
    </lineage>
</organism>
<name>A0A9P6CI96_9AGAR</name>
<comment type="caution">
    <text evidence="1">The sequence shown here is derived from an EMBL/GenBank/DDBJ whole genome shotgun (WGS) entry which is preliminary data.</text>
</comment>
<dbReference type="AlphaFoldDB" id="A0A9P6CI96"/>
<dbReference type="Proteomes" id="UP000807353">
    <property type="component" value="Unassembled WGS sequence"/>
</dbReference>
<protein>
    <submittedName>
        <fullName evidence="1">Uncharacterized protein</fullName>
    </submittedName>
</protein>
<gene>
    <name evidence="1" type="ORF">BDZ94DRAFT_1260035</name>
</gene>
<proteinExistence type="predicted"/>
<evidence type="ECO:0000313" key="1">
    <source>
        <dbReference type="EMBL" id="KAF9463090.1"/>
    </source>
</evidence>
<dbReference type="EMBL" id="MU150266">
    <property type="protein sequence ID" value="KAF9463090.1"/>
    <property type="molecule type" value="Genomic_DNA"/>
</dbReference>
<accession>A0A9P6CI96</accession>
<keyword evidence="2" id="KW-1185">Reference proteome</keyword>
<dbReference type="OrthoDB" id="3001418at2759"/>
<reference evidence="1" key="1">
    <citation type="submission" date="2020-11" db="EMBL/GenBank/DDBJ databases">
        <authorList>
            <consortium name="DOE Joint Genome Institute"/>
            <person name="Ahrendt S."/>
            <person name="Riley R."/>
            <person name="Andreopoulos W."/>
            <person name="Labutti K."/>
            <person name="Pangilinan J."/>
            <person name="Ruiz-Duenas F.J."/>
            <person name="Barrasa J.M."/>
            <person name="Sanchez-Garcia M."/>
            <person name="Camarero S."/>
            <person name="Miyauchi S."/>
            <person name="Serrano A."/>
            <person name="Linde D."/>
            <person name="Babiker R."/>
            <person name="Drula E."/>
            <person name="Ayuso-Fernandez I."/>
            <person name="Pacheco R."/>
            <person name="Padilla G."/>
            <person name="Ferreira P."/>
            <person name="Barriuso J."/>
            <person name="Kellner H."/>
            <person name="Castanera R."/>
            <person name="Alfaro M."/>
            <person name="Ramirez L."/>
            <person name="Pisabarro A.G."/>
            <person name="Kuo A."/>
            <person name="Tritt A."/>
            <person name="Lipzen A."/>
            <person name="He G."/>
            <person name="Yan M."/>
            <person name="Ng V."/>
            <person name="Cullen D."/>
            <person name="Martin F."/>
            <person name="Rosso M.-N."/>
            <person name="Henrissat B."/>
            <person name="Hibbett D."/>
            <person name="Martinez A.T."/>
            <person name="Grigoriev I.V."/>
        </authorList>
    </citation>
    <scope>NUCLEOTIDE SEQUENCE</scope>
    <source>
        <strain evidence="1">CBS 247.69</strain>
    </source>
</reference>
<sequence length="571" mass="65135">MGHDVASTIDFRNSRRPLWLNNTSTLSFSTFTSSNGSTNTTSTTSTVPGPGAMSGKAILALGKATLRGAEYIIIRSRLQVIASKLPCEDTAYVAGIEEIYDDVLELSRRGLYSDTIRTKAMAIILSQIRTRHTQRLIKCLIKWPSVELQIFLSYLTATLDPFRLVPFGRSSPARVYREAIADRECHSMSALIDFLLELTQETGADRAAILKSGIMDLLLHMYVSDFYDPLVENEHGDFYRKSTIFSRCNIFLREISAIERELNIIRGHPLYLLWPAQPDLPFQTPLHDRMAQRARAWNLVMPEVALWRIQSVLDMMLAGTASSSEDDLLELATDILELSGSENIGLNISIRALRALSALLFYGKISGKDAIRQYLASSYYNYPVEAMARIIIRLSRLITFDTPEWEIFHLPWDENTLYLKNSENERHFEQQQILHITNALIGAAKFDRRCFEIMTKANIVGLLRPYLELELRGTSRMMQHGQEGIIVYDPSDFKLLESIRDNGPRSLISPPPDSPTFTEILRRIVVCRGFDVFLSRKYQENSQDRLPELWRINQSSVPTPYITNFDEMEKK</sequence>